<reference evidence="3" key="1">
    <citation type="submission" date="2020-10" db="EMBL/GenBank/DDBJ databases">
        <title>Unveiling of a novel bifunctional photoreceptor, Dualchrome1, isolated from a cosmopolitan green alga.</title>
        <authorList>
            <person name="Suzuki S."/>
            <person name="Kawachi M."/>
        </authorList>
    </citation>
    <scope>NUCLEOTIDE SEQUENCE</scope>
    <source>
        <strain evidence="3">NIES 2893</strain>
    </source>
</reference>
<accession>A0A830HYQ2</accession>
<evidence type="ECO:0000256" key="2">
    <source>
        <dbReference type="SAM" id="Phobius"/>
    </source>
</evidence>
<organism evidence="3 4">
    <name type="scientific">Pycnococcus provasolii</name>
    <dbReference type="NCBI Taxonomy" id="41880"/>
    <lineage>
        <taxon>Eukaryota</taxon>
        <taxon>Viridiplantae</taxon>
        <taxon>Chlorophyta</taxon>
        <taxon>Pseudoscourfieldiophyceae</taxon>
        <taxon>Pseudoscourfieldiales</taxon>
        <taxon>Pycnococcaceae</taxon>
        <taxon>Pycnococcus</taxon>
    </lineage>
</organism>
<keyword evidence="4" id="KW-1185">Reference proteome</keyword>
<dbReference type="EMBL" id="BNJQ01000037">
    <property type="protein sequence ID" value="GHP11933.1"/>
    <property type="molecule type" value="Genomic_DNA"/>
</dbReference>
<comment type="caution">
    <text evidence="3">The sequence shown here is derived from an EMBL/GenBank/DDBJ whole genome shotgun (WGS) entry which is preliminary data.</text>
</comment>
<gene>
    <name evidence="3" type="ORF">PPROV_001066000</name>
</gene>
<protein>
    <submittedName>
        <fullName evidence="3">Uncharacterized protein</fullName>
    </submittedName>
</protein>
<feature type="transmembrane region" description="Helical" evidence="2">
    <location>
        <begin position="227"/>
        <end position="245"/>
    </location>
</feature>
<feature type="compositionally biased region" description="Acidic residues" evidence="1">
    <location>
        <begin position="305"/>
        <end position="321"/>
    </location>
</feature>
<keyword evidence="2" id="KW-0472">Membrane</keyword>
<evidence type="ECO:0000313" key="4">
    <source>
        <dbReference type="Proteomes" id="UP000660262"/>
    </source>
</evidence>
<evidence type="ECO:0000313" key="3">
    <source>
        <dbReference type="EMBL" id="GHP11933.1"/>
    </source>
</evidence>
<evidence type="ECO:0000256" key="1">
    <source>
        <dbReference type="SAM" id="MobiDB-lite"/>
    </source>
</evidence>
<feature type="region of interest" description="Disordered" evidence="1">
    <location>
        <begin position="298"/>
        <end position="321"/>
    </location>
</feature>
<sequence>MDSEEVLTDSLTLAQSLSGDLIDGEAITRLYDAARPLLLRLRDPAIRENIAETIAPSITIPDGVTSFLLGATTNPLVANPIFLNSMLSPLVIQATIRPYVPTYTVDEARQLSEALQGMIPMMLETLNQLQPEQREQVARMMTTIAAIDLEPSVVDTFFVGLVDFVEQHDGEMFSRVWSEVFEPMIDSLDGDAIQPLVAALPRMFEGEGAQFSSLPRETQEAAMDAKLTMLLIMITTLMLMLLLLLSGGGPNPTTSTLPLLHNTTPLLKLASAQQQTAVAPNLLNPWMLDLRDRLATDPEKRKEYDDEDEMDLENPPETEPIDVDEEGAEELFVGIPRELWTPIYTNRMMPVVAAEEPQQEAVTKLSSDDDDDETVDETTTTDNNNNYYNDLVLRRTVEETTTTDNNNNNYNDLVPVVLGGDDEYEYEYYYPMDVVGEKTMNAAVLLVPEDVAEEETNDALLVPEEDVAEEETNDVLSTTIKLVGVPRRVFPQGGVRGLLSAVSTTSTDDDDETVETTTTTTDYSNYGYEFDYINYDDLAPGGDDEYEYEYYYPTDVAEEETNAAVLLVPEEDVAEEETNAVLLVGVPRRDVQVG</sequence>
<feature type="region of interest" description="Disordered" evidence="1">
    <location>
        <begin position="357"/>
        <end position="386"/>
    </location>
</feature>
<feature type="compositionally biased region" description="Low complexity" evidence="1">
    <location>
        <begin position="377"/>
        <end position="386"/>
    </location>
</feature>
<name>A0A830HYQ2_9CHLO</name>
<dbReference type="Proteomes" id="UP000660262">
    <property type="component" value="Unassembled WGS sequence"/>
</dbReference>
<keyword evidence="2" id="KW-0812">Transmembrane</keyword>
<proteinExistence type="predicted"/>
<dbReference type="AlphaFoldDB" id="A0A830HYQ2"/>
<keyword evidence="2" id="KW-1133">Transmembrane helix</keyword>